<protein>
    <submittedName>
        <fullName evidence="1">Uncharacterized protein</fullName>
    </submittedName>
</protein>
<evidence type="ECO:0000313" key="2">
    <source>
        <dbReference type="Proteomes" id="UP001145114"/>
    </source>
</evidence>
<proteinExistence type="predicted"/>
<sequence length="147" mass="16993">MSPIKEEDTQDVRAIDDSKAHHILPQHHYNRHYHHPRRHSSDGSFMTPHITKVVSRPEILGRRQSLPPTSSANLSWWDRFTANLALIYGKVSDDPILTKQNKIYLETGYYPSEDEVLSDIFVNSRRPSLDLNHSGESYSRIGSSDYY</sequence>
<evidence type="ECO:0000313" key="1">
    <source>
        <dbReference type="EMBL" id="KAJ1679146.1"/>
    </source>
</evidence>
<dbReference type="Proteomes" id="UP001145114">
    <property type="component" value="Unassembled WGS sequence"/>
</dbReference>
<organism evidence="1 2">
    <name type="scientific">Spiromyces aspiralis</name>
    <dbReference type="NCBI Taxonomy" id="68401"/>
    <lineage>
        <taxon>Eukaryota</taxon>
        <taxon>Fungi</taxon>
        <taxon>Fungi incertae sedis</taxon>
        <taxon>Zoopagomycota</taxon>
        <taxon>Kickxellomycotina</taxon>
        <taxon>Kickxellomycetes</taxon>
        <taxon>Kickxellales</taxon>
        <taxon>Kickxellaceae</taxon>
        <taxon>Spiromyces</taxon>
    </lineage>
</organism>
<reference evidence="1" key="1">
    <citation type="submission" date="2022-06" db="EMBL/GenBank/DDBJ databases">
        <title>Phylogenomic reconstructions and comparative analyses of Kickxellomycotina fungi.</title>
        <authorList>
            <person name="Reynolds N.K."/>
            <person name="Stajich J.E."/>
            <person name="Barry K."/>
            <person name="Grigoriev I.V."/>
            <person name="Crous P."/>
            <person name="Smith M.E."/>
        </authorList>
    </citation>
    <scope>NUCLEOTIDE SEQUENCE</scope>
    <source>
        <strain evidence="1">RSA 2271</strain>
    </source>
</reference>
<gene>
    <name evidence="1" type="ORF">EV182_002641</name>
</gene>
<name>A0ACC1HS70_9FUNG</name>
<dbReference type="EMBL" id="JAMZIH010000569">
    <property type="protein sequence ID" value="KAJ1679146.1"/>
    <property type="molecule type" value="Genomic_DNA"/>
</dbReference>
<accession>A0ACC1HS70</accession>
<comment type="caution">
    <text evidence="1">The sequence shown here is derived from an EMBL/GenBank/DDBJ whole genome shotgun (WGS) entry which is preliminary data.</text>
</comment>
<keyword evidence="2" id="KW-1185">Reference proteome</keyword>